<evidence type="ECO:0000313" key="4">
    <source>
        <dbReference type="Proteomes" id="UP000225706"/>
    </source>
</evidence>
<dbReference type="EMBL" id="LSMT01000036">
    <property type="protein sequence ID" value="PFX31411.1"/>
    <property type="molecule type" value="Genomic_DNA"/>
</dbReference>
<reference evidence="4" key="1">
    <citation type="journal article" date="2017" name="bioRxiv">
        <title>Comparative analysis of the genomes of Stylophora pistillata and Acropora digitifera provides evidence for extensive differences between species of corals.</title>
        <authorList>
            <person name="Voolstra C.R."/>
            <person name="Li Y."/>
            <person name="Liew Y.J."/>
            <person name="Baumgarten S."/>
            <person name="Zoccola D."/>
            <person name="Flot J.-F."/>
            <person name="Tambutte S."/>
            <person name="Allemand D."/>
            <person name="Aranda M."/>
        </authorList>
    </citation>
    <scope>NUCLEOTIDE SEQUENCE [LARGE SCALE GENOMIC DNA]</scope>
</reference>
<dbReference type="GO" id="GO:0005525">
    <property type="term" value="F:GTP binding"/>
    <property type="evidence" value="ECO:0007669"/>
    <property type="project" value="InterPro"/>
</dbReference>
<gene>
    <name evidence="3" type="primary">GBP6</name>
    <name evidence="3" type="ORF">AWC38_SpisGene3830</name>
</gene>
<dbReference type="GO" id="GO:0003924">
    <property type="term" value="F:GTPase activity"/>
    <property type="evidence" value="ECO:0007669"/>
    <property type="project" value="InterPro"/>
</dbReference>
<feature type="domain" description="Guanylate-binding protein/Atlastin C-terminal" evidence="2">
    <location>
        <begin position="130"/>
        <end position="386"/>
    </location>
</feature>
<organism evidence="3 4">
    <name type="scientific">Stylophora pistillata</name>
    <name type="common">Smooth cauliflower coral</name>
    <dbReference type="NCBI Taxonomy" id="50429"/>
    <lineage>
        <taxon>Eukaryota</taxon>
        <taxon>Metazoa</taxon>
        <taxon>Cnidaria</taxon>
        <taxon>Anthozoa</taxon>
        <taxon>Hexacorallia</taxon>
        <taxon>Scleractinia</taxon>
        <taxon>Astrocoeniina</taxon>
        <taxon>Pocilloporidae</taxon>
        <taxon>Stylophora</taxon>
    </lineage>
</organism>
<feature type="domain" description="Guanylate-binding protein/Atlastin C-terminal" evidence="2">
    <location>
        <begin position="525"/>
        <end position="607"/>
    </location>
</feature>
<comment type="caution">
    <text evidence="3">The sequence shown here is derived from an EMBL/GenBank/DDBJ whole genome shotgun (WGS) entry which is preliminary data.</text>
</comment>
<dbReference type="SUPFAM" id="SSF48340">
    <property type="entry name" value="Interferon-induced guanylate-binding protein 1 (GBP1), C-terminal domain"/>
    <property type="match status" value="2"/>
</dbReference>
<dbReference type="Gene3D" id="3.40.50.300">
    <property type="entry name" value="P-loop containing nucleotide triphosphate hydrolases"/>
    <property type="match status" value="2"/>
</dbReference>
<evidence type="ECO:0000313" key="3">
    <source>
        <dbReference type="EMBL" id="PFX31411.1"/>
    </source>
</evidence>
<sequence>MLAGIETLDARRSAACESFMSRIHNDNPLYTAIDVMTQIPEEFEGIKDYLLKRVFKPNISKIDEPQDAIAEGVLKYFSGFDAFSLPVPTFNPEALLDLKKNLLNPDFLTGTKQFGELLKSKMGPKRSFNGGEFVTGEGMAFLTKLYVDAINGPFSIPNVQIAWETFIRTKCENAKDKAVLAYKRKMETDLSKLPRGASEILASHESAFGESMEIFEKETAGISYESTRMDREELTKEQAEQLSFWKAENDKLTQESCSTLLKELRQKHLDPVLSQLHGPFGTSISFEDIDNACAQIEQDYKDFAFGAKDVCADVFHEFHQHDLMAYFVKGIENLNPKSLKFQASNRKSLEAEMGLYEMMIKNLKCYEETLLKQRRENAQKEKETEEERRIRIRSKGSPADKNLFRNTFPFFFWLLRDVSLKLPRDCENFNQYFSKRVFNEIPNENQEKVAESILSFFRYHQLSIESKLELDCFSLPPPSDDPEIIQHISSNRDKLNPKFREGVKRFEALLKSKLVPKSSINQSEYVTGEALGELVMLYTDAINDPDAIPNVEKAWDIYVKKKMADAKQDALEVYNQCMSHLTRLPCDGNNLLENHESSQKKAMEKYLVETAELISTSLKKDLSELTVSASYRRKLNRLPKNCGFGKKKMPP</sequence>
<dbReference type="Proteomes" id="UP000225706">
    <property type="component" value="Unassembled WGS sequence"/>
</dbReference>
<evidence type="ECO:0000259" key="2">
    <source>
        <dbReference type="Pfam" id="PF02841"/>
    </source>
</evidence>
<dbReference type="AlphaFoldDB" id="A0A2B4SNE3"/>
<dbReference type="InterPro" id="IPR036543">
    <property type="entry name" value="Guanylate-bd_C_sf"/>
</dbReference>
<evidence type="ECO:0000256" key="1">
    <source>
        <dbReference type="SAM" id="Coils"/>
    </source>
</evidence>
<dbReference type="InterPro" id="IPR027417">
    <property type="entry name" value="P-loop_NTPase"/>
</dbReference>
<dbReference type="Pfam" id="PF02841">
    <property type="entry name" value="GBP_C"/>
    <property type="match status" value="2"/>
</dbReference>
<protein>
    <submittedName>
        <fullName evidence="3">Guanylate-binding protein 6</fullName>
    </submittedName>
</protein>
<proteinExistence type="predicted"/>
<feature type="coiled-coil region" evidence="1">
    <location>
        <begin position="363"/>
        <end position="395"/>
    </location>
</feature>
<dbReference type="InterPro" id="IPR003191">
    <property type="entry name" value="Guanylate-bd/ATL_C"/>
</dbReference>
<dbReference type="Gene3D" id="1.20.1000.10">
    <property type="entry name" value="Guanylate-binding protein, C-terminal domain"/>
    <property type="match status" value="1"/>
</dbReference>
<dbReference type="OrthoDB" id="2135133at2759"/>
<keyword evidence="4" id="KW-1185">Reference proteome</keyword>
<dbReference type="PANTHER" id="PTHR10751">
    <property type="entry name" value="GUANYLATE BINDING PROTEIN"/>
    <property type="match status" value="1"/>
</dbReference>
<accession>A0A2B4SNE3</accession>
<keyword evidence="1" id="KW-0175">Coiled coil</keyword>
<name>A0A2B4SNE3_STYPI</name>